<dbReference type="AlphaFoldDB" id="A0A2G1DFV2"/>
<dbReference type="InterPro" id="IPR051325">
    <property type="entry name" value="Nudix_hydrolase_domain"/>
</dbReference>
<gene>
    <name evidence="3" type="ORF">AMOL_0747</name>
    <name evidence="4" type="ORF">CPU12_10610</name>
</gene>
<dbReference type="EMBL" id="CP032098">
    <property type="protein sequence ID" value="AXX91743.1"/>
    <property type="molecule type" value="Genomic_DNA"/>
</dbReference>
<dbReference type="InterPro" id="IPR000086">
    <property type="entry name" value="NUDIX_hydrolase_dom"/>
</dbReference>
<dbReference type="Pfam" id="PF00293">
    <property type="entry name" value="NUDIX"/>
    <property type="match status" value="1"/>
</dbReference>
<dbReference type="Proteomes" id="UP000221222">
    <property type="component" value="Unassembled WGS sequence"/>
</dbReference>
<dbReference type="InterPro" id="IPR015797">
    <property type="entry name" value="NUDIX_hydrolase-like_dom_sf"/>
</dbReference>
<evidence type="ECO:0000256" key="1">
    <source>
        <dbReference type="ARBA" id="ARBA00022801"/>
    </source>
</evidence>
<evidence type="ECO:0000313" key="6">
    <source>
        <dbReference type="Proteomes" id="UP000262712"/>
    </source>
</evidence>
<dbReference type="RefSeq" id="WP_099343096.1">
    <property type="nucleotide sequence ID" value="NZ_CP032098.1"/>
</dbReference>
<proteinExistence type="predicted"/>
<sequence>MPNNHVKAYGIALYKLENNNSIKLLLCKSSKSENRWGFLKGMQQKAESAKECAKREFLEESGIKVDIDFFEEYFEQINKEKDIGIWLVNAKNIKDLDIYFNDEGKIFDKFISPENSKVKYFDLNKLPQFKKKQKNLIVKIKGFLENKNQHH</sequence>
<dbReference type="PANTHER" id="PTHR21340:SF0">
    <property type="entry name" value="BIS(5'-NUCLEOSYL)-TETRAPHOSPHATASE [ASYMMETRICAL]"/>
    <property type="match status" value="1"/>
</dbReference>
<reference evidence="4 5" key="1">
    <citation type="submission" date="2017-09" db="EMBL/GenBank/DDBJ databases">
        <title>Arcobacter canalis sp. nov., a new species isolated from a water canal contaminated with urban sewage.</title>
        <authorList>
            <person name="Perez-Cataluna A."/>
            <person name="Salas-Masso N."/>
            <person name="Figueras M.J."/>
        </authorList>
    </citation>
    <scope>NUCLEOTIDE SEQUENCE [LARGE SCALE GENOMIC DNA]</scope>
    <source>
        <strain evidence="4 5">F98-3</strain>
    </source>
</reference>
<feature type="domain" description="Nudix hydrolase" evidence="2">
    <location>
        <begin position="4"/>
        <end position="143"/>
    </location>
</feature>
<evidence type="ECO:0000313" key="5">
    <source>
        <dbReference type="Proteomes" id="UP000221222"/>
    </source>
</evidence>
<accession>A0A2G1DFV2</accession>
<dbReference type="InterPro" id="IPR020084">
    <property type="entry name" value="NUDIX_hydrolase_CS"/>
</dbReference>
<protein>
    <submittedName>
        <fullName evidence="3">Diadenosine tetraphosphate hydrolase</fullName>
    </submittedName>
    <submittedName>
        <fullName evidence="4">NUDIX hydrolase</fullName>
    </submittedName>
</protein>
<dbReference type="GO" id="GO:0006167">
    <property type="term" value="P:AMP biosynthetic process"/>
    <property type="evidence" value="ECO:0007669"/>
    <property type="project" value="TreeGrafter"/>
</dbReference>
<keyword evidence="1 4" id="KW-0378">Hydrolase</keyword>
<name>A0A2G1DFV2_9BACT</name>
<dbReference type="KEGG" id="amol:AMOL_0747"/>
<reference evidence="3 6" key="2">
    <citation type="submission" date="2018-08" db="EMBL/GenBank/DDBJ databases">
        <title>Complete genome of the Arcobacter molluscorum type strain LMG 25693.</title>
        <authorList>
            <person name="Miller W.G."/>
            <person name="Yee E."/>
            <person name="Bono J.L."/>
        </authorList>
    </citation>
    <scope>NUCLEOTIDE SEQUENCE [LARGE SCALE GENOMIC DNA]</scope>
    <source>
        <strain evidence="3 6">CECT 7696</strain>
    </source>
</reference>
<dbReference type="PROSITE" id="PS00893">
    <property type="entry name" value="NUDIX_BOX"/>
    <property type="match status" value="1"/>
</dbReference>
<evidence type="ECO:0000313" key="4">
    <source>
        <dbReference type="EMBL" id="PHO17369.1"/>
    </source>
</evidence>
<dbReference type="SUPFAM" id="SSF55811">
    <property type="entry name" value="Nudix"/>
    <property type="match status" value="1"/>
</dbReference>
<dbReference type="EMBL" id="NXFY01000018">
    <property type="protein sequence ID" value="PHO17369.1"/>
    <property type="molecule type" value="Genomic_DNA"/>
</dbReference>
<keyword evidence="5" id="KW-1185">Reference proteome</keyword>
<dbReference type="GO" id="GO:0004081">
    <property type="term" value="F:bis(5'-nucleosyl)-tetraphosphatase (asymmetrical) activity"/>
    <property type="evidence" value="ECO:0007669"/>
    <property type="project" value="TreeGrafter"/>
</dbReference>
<dbReference type="GO" id="GO:0006754">
    <property type="term" value="P:ATP biosynthetic process"/>
    <property type="evidence" value="ECO:0007669"/>
    <property type="project" value="TreeGrafter"/>
</dbReference>
<dbReference type="PROSITE" id="PS51462">
    <property type="entry name" value="NUDIX"/>
    <property type="match status" value="1"/>
</dbReference>
<dbReference type="Gene3D" id="3.90.79.10">
    <property type="entry name" value="Nucleoside Triphosphate Pyrophosphohydrolase"/>
    <property type="match status" value="1"/>
</dbReference>
<dbReference type="PANTHER" id="PTHR21340">
    <property type="entry name" value="DIADENOSINE 5,5-P1,P4-TETRAPHOSPHATE PYROPHOSPHOHYDROLASE MUTT"/>
    <property type="match status" value="1"/>
</dbReference>
<organism evidence="4 5">
    <name type="scientific">Malaciobacter molluscorum LMG 25693</name>
    <dbReference type="NCBI Taxonomy" id="870501"/>
    <lineage>
        <taxon>Bacteria</taxon>
        <taxon>Pseudomonadati</taxon>
        <taxon>Campylobacterota</taxon>
        <taxon>Epsilonproteobacteria</taxon>
        <taxon>Campylobacterales</taxon>
        <taxon>Arcobacteraceae</taxon>
        <taxon>Malaciobacter</taxon>
    </lineage>
</organism>
<evidence type="ECO:0000313" key="3">
    <source>
        <dbReference type="EMBL" id="AXX91743.1"/>
    </source>
</evidence>
<evidence type="ECO:0000259" key="2">
    <source>
        <dbReference type="PROSITE" id="PS51462"/>
    </source>
</evidence>
<dbReference type="Proteomes" id="UP000262712">
    <property type="component" value="Chromosome"/>
</dbReference>